<proteinExistence type="predicted"/>
<feature type="region of interest" description="Disordered" evidence="2">
    <location>
        <begin position="68"/>
        <end position="89"/>
    </location>
</feature>
<evidence type="ECO:0000313" key="5">
    <source>
        <dbReference type="Proteomes" id="UP000799423"/>
    </source>
</evidence>
<feature type="coiled-coil region" evidence="1">
    <location>
        <begin position="252"/>
        <end position="283"/>
    </location>
</feature>
<evidence type="ECO:0000259" key="3">
    <source>
        <dbReference type="Pfam" id="PF22974"/>
    </source>
</evidence>
<dbReference type="Proteomes" id="UP000799423">
    <property type="component" value="Unassembled WGS sequence"/>
</dbReference>
<keyword evidence="5" id="KW-1185">Reference proteome</keyword>
<accession>A0A6A7B1A9</accession>
<keyword evidence="1" id="KW-0175">Coiled coil</keyword>
<protein>
    <recommendedName>
        <fullName evidence="3">DUF7029 domain-containing protein</fullName>
    </recommendedName>
</protein>
<dbReference type="Pfam" id="PF22974">
    <property type="entry name" value="DUF7029"/>
    <property type="match status" value="1"/>
</dbReference>
<reference evidence="4" key="1">
    <citation type="submission" date="2020-01" db="EMBL/GenBank/DDBJ databases">
        <authorList>
            <consortium name="DOE Joint Genome Institute"/>
            <person name="Haridas S."/>
            <person name="Albert R."/>
            <person name="Binder M."/>
            <person name="Bloem J."/>
            <person name="Labutti K."/>
            <person name="Salamov A."/>
            <person name="Andreopoulos B."/>
            <person name="Baker S.E."/>
            <person name="Barry K."/>
            <person name="Bills G."/>
            <person name="Bluhm B.H."/>
            <person name="Cannon C."/>
            <person name="Castanera R."/>
            <person name="Culley D.E."/>
            <person name="Daum C."/>
            <person name="Ezra D."/>
            <person name="Gonzalez J.B."/>
            <person name="Henrissat B."/>
            <person name="Kuo A."/>
            <person name="Liang C."/>
            <person name="Lipzen A."/>
            <person name="Lutzoni F."/>
            <person name="Magnuson J."/>
            <person name="Mondo S."/>
            <person name="Nolan M."/>
            <person name="Ohm R."/>
            <person name="Pangilinan J."/>
            <person name="Park H.-J."/>
            <person name="Ramirez L."/>
            <person name="Alfaro M."/>
            <person name="Sun H."/>
            <person name="Tritt A."/>
            <person name="Yoshinaga Y."/>
            <person name="Zwiers L.-H."/>
            <person name="Turgeon B.G."/>
            <person name="Goodwin S.B."/>
            <person name="Spatafora J.W."/>
            <person name="Crous P.W."/>
            <person name="Grigoriev I.V."/>
        </authorList>
    </citation>
    <scope>NUCLEOTIDE SEQUENCE</scope>
    <source>
        <strain evidence="4">IPT5</strain>
    </source>
</reference>
<dbReference type="EMBL" id="MU006320">
    <property type="protein sequence ID" value="KAF2848129.1"/>
    <property type="molecule type" value="Genomic_DNA"/>
</dbReference>
<organism evidence="4 5">
    <name type="scientific">Plenodomus tracheiphilus IPT5</name>
    <dbReference type="NCBI Taxonomy" id="1408161"/>
    <lineage>
        <taxon>Eukaryota</taxon>
        <taxon>Fungi</taxon>
        <taxon>Dikarya</taxon>
        <taxon>Ascomycota</taxon>
        <taxon>Pezizomycotina</taxon>
        <taxon>Dothideomycetes</taxon>
        <taxon>Pleosporomycetidae</taxon>
        <taxon>Pleosporales</taxon>
        <taxon>Pleosporineae</taxon>
        <taxon>Leptosphaeriaceae</taxon>
        <taxon>Plenodomus</taxon>
    </lineage>
</organism>
<feature type="domain" description="DUF7029" evidence="3">
    <location>
        <begin position="170"/>
        <end position="251"/>
    </location>
</feature>
<name>A0A6A7B1A9_9PLEO</name>
<evidence type="ECO:0000256" key="2">
    <source>
        <dbReference type="SAM" id="MobiDB-lite"/>
    </source>
</evidence>
<sequence length="471" mass="48281">MTGAISSSSSPAAGISSPVATASSSSIVASSSSSIMVSSSSSVVASISSSSISSSSSLVAVSSSSVAVSNSPSSATSRPSSTIVPSTTTTLAPPVADPVISNAAQSPSSSASGSTIVITHRLRAARNPSIDRTSLDNLTPKNSLNFYFAEDGTTYTSNVQVNLDAGAVGVLLENIAGISSVTCTGSAIELVFNDDATANAADSWQEGTVLFTLSEGCNTNDERGSYKLTAAPPGRLRARATSTVQNKRVRSFASLRLAIAQLIAKYEELKKAAAEEIVRASAAAAASSYTLDLSDITVSSSQGAASAQITSAVSSVQVPSSTVQQSSATPTPLAQCDGYFPSNRYDIDGTAYDVSCGLSSNFRERWIDIAYQPSFQACMKSCSILAKCKVVSFSEKDPVNGRYQCIRWPLLGYKTQDATGVTDMAVKVVPGAAVSSSVQVRKPGTLVTSTISMSSTSTDSSTAVISTASTF</sequence>
<gene>
    <name evidence="4" type="ORF">T440DRAFT_556921</name>
</gene>
<evidence type="ECO:0000313" key="4">
    <source>
        <dbReference type="EMBL" id="KAF2848129.1"/>
    </source>
</evidence>
<evidence type="ECO:0000256" key="1">
    <source>
        <dbReference type="SAM" id="Coils"/>
    </source>
</evidence>
<dbReference type="AlphaFoldDB" id="A0A6A7B1A9"/>
<dbReference type="OrthoDB" id="160645at2759"/>
<dbReference type="InterPro" id="IPR054293">
    <property type="entry name" value="DUF7029"/>
</dbReference>